<dbReference type="AlphaFoldDB" id="A0AAY5EZV5"/>
<evidence type="ECO:0000256" key="4">
    <source>
        <dbReference type="ARBA" id="ARBA00022553"/>
    </source>
</evidence>
<dbReference type="GO" id="GO:0099590">
    <property type="term" value="P:neurotransmitter receptor internalization"/>
    <property type="evidence" value="ECO:0007669"/>
    <property type="project" value="TreeGrafter"/>
</dbReference>
<reference evidence="20" key="3">
    <citation type="submission" date="2025-09" db="UniProtKB">
        <authorList>
            <consortium name="Ensembl"/>
        </authorList>
    </citation>
    <scope>IDENTIFICATION</scope>
</reference>
<dbReference type="GO" id="GO:0019226">
    <property type="term" value="P:transmission of nerve impulse"/>
    <property type="evidence" value="ECO:0007669"/>
    <property type="project" value="TreeGrafter"/>
</dbReference>
<evidence type="ECO:0000256" key="6">
    <source>
        <dbReference type="ARBA" id="ARBA00022673"/>
    </source>
</evidence>
<dbReference type="GO" id="GO:0098839">
    <property type="term" value="C:postsynaptic density membrane"/>
    <property type="evidence" value="ECO:0007669"/>
    <property type="project" value="TreeGrafter"/>
</dbReference>
<dbReference type="InterPro" id="IPR004031">
    <property type="entry name" value="PMP22/EMP/MP20/Claudin"/>
</dbReference>
<evidence type="ECO:0000256" key="17">
    <source>
        <dbReference type="ARBA" id="ARBA00046938"/>
    </source>
</evidence>
<organism evidence="20 21">
    <name type="scientific">Electrophorus electricus</name>
    <name type="common">Electric eel</name>
    <name type="synonym">Gymnotus electricus</name>
    <dbReference type="NCBI Taxonomy" id="8005"/>
    <lineage>
        <taxon>Eukaryota</taxon>
        <taxon>Metazoa</taxon>
        <taxon>Chordata</taxon>
        <taxon>Craniata</taxon>
        <taxon>Vertebrata</taxon>
        <taxon>Euteleostomi</taxon>
        <taxon>Actinopterygii</taxon>
        <taxon>Neopterygii</taxon>
        <taxon>Teleostei</taxon>
        <taxon>Ostariophysi</taxon>
        <taxon>Gymnotiformes</taxon>
        <taxon>Gymnotoidei</taxon>
        <taxon>Gymnotidae</taxon>
        <taxon>Electrophorus</taxon>
    </lineage>
</organism>
<keyword evidence="6 18" id="KW-0107">Calcium channel</keyword>
<dbReference type="GO" id="GO:0032281">
    <property type="term" value="C:AMPA glutamate receptor complex"/>
    <property type="evidence" value="ECO:0007669"/>
    <property type="project" value="TreeGrafter"/>
</dbReference>
<feature type="compositionally biased region" description="Polar residues" evidence="19">
    <location>
        <begin position="355"/>
        <end position="368"/>
    </location>
</feature>
<dbReference type="Pfam" id="PF00822">
    <property type="entry name" value="PMP22_Claudin"/>
    <property type="match status" value="1"/>
</dbReference>
<keyword evidence="5 18" id="KW-0109">Calcium transport</keyword>
<dbReference type="GO" id="GO:0016247">
    <property type="term" value="F:channel regulator activity"/>
    <property type="evidence" value="ECO:0007669"/>
    <property type="project" value="TreeGrafter"/>
</dbReference>
<dbReference type="PANTHER" id="PTHR12107">
    <property type="entry name" value="VOLTAGE-DEPENDENT CALCIUM CHANNEL GAMMA SUBUNIT"/>
    <property type="match status" value="1"/>
</dbReference>
<sequence length="368" mass="39903">MRVRNRGAQTLITTMGAFVAFSLMAIAVGTDYWLFSPGVCRTSAGDNETNSMNEEVLTHSGLWRQCCVEGTFTGVCKNIDHFPEDAEYEQDAAEYLLCAVRAYSLFPILSVGLLFVGAVCVAASEVYKRRDNVILSAGIFFVSAGLSNIIGIIVYISANANDPNQGESKRSHWYGWSFYCGALSFIIAETVGVLTVHLFIQTHRELLRAHARHSLQPHAHAPPQLRRSFNCRIQQVQSSPSDLSPGLHGSDLGAGYGPPTHPHDSVNASHGFAHFHNAVIANDKCNGAHVRVLQNSVKSDNGFLINLTSASAEKGFGFFDAHAKTAVKVDNGPVPRLHTFNSVNDDAPTKGHSYSPMSGSATRRTTPV</sequence>
<comment type="similarity">
    <text evidence="2 18">Belongs to the PMP-22/EMP/MP20 family. CACNG subfamily.</text>
</comment>
<keyword evidence="13 18" id="KW-0407">Ion channel</keyword>
<evidence type="ECO:0000256" key="7">
    <source>
        <dbReference type="ARBA" id="ARBA00022692"/>
    </source>
</evidence>
<feature type="transmembrane region" description="Helical" evidence="18">
    <location>
        <begin position="176"/>
        <end position="200"/>
    </location>
</feature>
<evidence type="ECO:0000256" key="15">
    <source>
        <dbReference type="ARBA" id="ARBA00042269"/>
    </source>
</evidence>
<comment type="subcellular location">
    <subcellularLocation>
        <location evidence="1 18">Membrane</location>
        <topology evidence="1 18">Multi-pass membrane protein</topology>
    </subcellularLocation>
</comment>
<dbReference type="GO" id="GO:0005245">
    <property type="term" value="F:voltage-gated calcium channel activity"/>
    <property type="evidence" value="ECO:0007669"/>
    <property type="project" value="TreeGrafter"/>
</dbReference>
<feature type="transmembrane region" description="Helical" evidence="18">
    <location>
        <begin position="12"/>
        <end position="35"/>
    </location>
</feature>
<feature type="transmembrane region" description="Helical" evidence="18">
    <location>
        <begin position="133"/>
        <end position="156"/>
    </location>
</feature>
<keyword evidence="7 18" id="KW-0812">Transmembrane</keyword>
<evidence type="ECO:0000313" key="20">
    <source>
        <dbReference type="Ensembl" id="ENSEEEP00000062326.1"/>
    </source>
</evidence>
<dbReference type="Ensembl" id="ENSEEET00000065776.1">
    <property type="protein sequence ID" value="ENSEEEP00000062326.1"/>
    <property type="gene ID" value="ENSEEEG00000027757.1"/>
</dbReference>
<gene>
    <name evidence="20" type="primary">LOC113580910</name>
</gene>
<comment type="subunit">
    <text evidence="17">The L-type calcium channel is composed of five subunits: alpha-1, alpha-2/delta, beta and gamma. Acts as an auxiliary subunit for AMPA-selective glutamate receptors (AMPARs). Found in a complex with GRIA1, GRIA2, GRIA3, GRIA4, CNIH2, CNIH3, CACNG2, CACNG4, CACNG5, CACNG7 and CACNG8. Interacts with AP4M1 and GRIA1; associates GRIA1 with the adaptor protein complex 4 (AP-4) to target GRIA1 to the somatodendritic compartment of neurons.</text>
</comment>
<reference evidence="20" key="2">
    <citation type="submission" date="2025-08" db="UniProtKB">
        <authorList>
            <consortium name="Ensembl"/>
        </authorList>
    </citation>
    <scope>IDENTIFICATION</scope>
</reference>
<keyword evidence="8 18" id="KW-0106">Calcium</keyword>
<feature type="region of interest" description="Disordered" evidence="19">
    <location>
        <begin position="238"/>
        <end position="265"/>
    </location>
</feature>
<dbReference type="GO" id="GO:0051968">
    <property type="term" value="P:positive regulation of synaptic transmission, glutamatergic"/>
    <property type="evidence" value="ECO:0007669"/>
    <property type="project" value="TreeGrafter"/>
</dbReference>
<evidence type="ECO:0000256" key="1">
    <source>
        <dbReference type="ARBA" id="ARBA00004141"/>
    </source>
</evidence>
<evidence type="ECO:0000256" key="5">
    <source>
        <dbReference type="ARBA" id="ARBA00022568"/>
    </source>
</evidence>
<evidence type="ECO:0000256" key="18">
    <source>
        <dbReference type="RuleBase" id="RU363085"/>
    </source>
</evidence>
<evidence type="ECO:0000256" key="16">
    <source>
        <dbReference type="ARBA" id="ARBA00042597"/>
    </source>
</evidence>
<dbReference type="Proteomes" id="UP000314983">
    <property type="component" value="Chromosome 16"/>
</dbReference>
<evidence type="ECO:0000256" key="10">
    <source>
        <dbReference type="ARBA" id="ARBA00022989"/>
    </source>
</evidence>
<keyword evidence="4" id="KW-0597">Phosphoprotein</keyword>
<dbReference type="GO" id="GO:0098970">
    <property type="term" value="P:postsynaptic neurotransmitter receptor diffusion trapping"/>
    <property type="evidence" value="ECO:0007669"/>
    <property type="project" value="TreeGrafter"/>
</dbReference>
<evidence type="ECO:0000313" key="21">
    <source>
        <dbReference type="Proteomes" id="UP000314983"/>
    </source>
</evidence>
<protein>
    <recommendedName>
        <fullName evidence="14">Voltage-dependent calcium channel gamma-3 subunit</fullName>
    </recommendedName>
    <alternativeName>
        <fullName evidence="15">Neuronal voltage-gated calcium channel gamma-3 subunit</fullName>
    </alternativeName>
    <alternativeName>
        <fullName evidence="16">Transmembrane AMPAR regulatory protein gamma-3</fullName>
    </alternativeName>
</protein>
<evidence type="ECO:0000256" key="12">
    <source>
        <dbReference type="ARBA" id="ARBA00023136"/>
    </source>
</evidence>
<evidence type="ECO:0000256" key="11">
    <source>
        <dbReference type="ARBA" id="ARBA00023065"/>
    </source>
</evidence>
<keyword evidence="3 18" id="KW-0813">Transport</keyword>
<keyword evidence="11 18" id="KW-0406">Ion transport</keyword>
<name>A0AAY5EZV5_ELEEL</name>
<accession>A0AAY5EZV5</accession>
<evidence type="ECO:0000256" key="3">
    <source>
        <dbReference type="ARBA" id="ARBA00022448"/>
    </source>
</evidence>
<keyword evidence="12 18" id="KW-0472">Membrane</keyword>
<dbReference type="PRINTS" id="PR01792">
    <property type="entry name" value="VDCCGAMMA"/>
</dbReference>
<evidence type="ECO:0000256" key="8">
    <source>
        <dbReference type="ARBA" id="ARBA00022837"/>
    </source>
</evidence>
<proteinExistence type="inferred from homology"/>
<feature type="region of interest" description="Disordered" evidence="19">
    <location>
        <begin position="340"/>
        <end position="368"/>
    </location>
</feature>
<keyword evidence="10 18" id="KW-1133">Transmembrane helix</keyword>
<evidence type="ECO:0000256" key="9">
    <source>
        <dbReference type="ARBA" id="ARBA00022882"/>
    </source>
</evidence>
<reference evidence="20 21" key="1">
    <citation type="submission" date="2020-05" db="EMBL/GenBank/DDBJ databases">
        <title>Electrophorus electricus (electric eel) genome, fEleEle1, primary haplotype.</title>
        <authorList>
            <person name="Myers G."/>
            <person name="Meyer A."/>
            <person name="Fedrigo O."/>
            <person name="Formenti G."/>
            <person name="Rhie A."/>
            <person name="Tracey A."/>
            <person name="Sims Y."/>
            <person name="Jarvis E.D."/>
        </authorList>
    </citation>
    <scope>NUCLEOTIDE SEQUENCE [LARGE SCALE GENOMIC DNA]</scope>
</reference>
<keyword evidence="9 18" id="KW-0851">Voltage-gated channel</keyword>
<dbReference type="GO" id="GO:0098943">
    <property type="term" value="P:neurotransmitter receptor transport, postsynaptic endosome to lysosome"/>
    <property type="evidence" value="ECO:0007669"/>
    <property type="project" value="TreeGrafter"/>
</dbReference>
<feature type="transmembrane region" description="Helical" evidence="18">
    <location>
        <begin position="102"/>
        <end position="121"/>
    </location>
</feature>
<evidence type="ECO:0000256" key="13">
    <source>
        <dbReference type="ARBA" id="ARBA00023303"/>
    </source>
</evidence>
<evidence type="ECO:0000256" key="2">
    <source>
        <dbReference type="ARBA" id="ARBA00007111"/>
    </source>
</evidence>
<dbReference type="FunFam" id="1.20.140.150:FF:000002">
    <property type="entry name" value="Voltage-dependent calcium channel gamma-2 subunit"/>
    <property type="match status" value="1"/>
</dbReference>
<dbReference type="Gene3D" id="1.20.140.150">
    <property type="match status" value="1"/>
</dbReference>
<keyword evidence="21" id="KW-1185">Reference proteome</keyword>
<dbReference type="InterPro" id="IPR008368">
    <property type="entry name" value="VDCC_gsu"/>
</dbReference>
<dbReference type="GeneTree" id="ENSGT01050000244893"/>
<dbReference type="PANTHER" id="PTHR12107:SF5">
    <property type="entry name" value="VOLTAGE-DEPENDENT CALCIUM CHANNEL GAMMA-3 SUBUNIT"/>
    <property type="match status" value="1"/>
</dbReference>
<dbReference type="InterPro" id="IPR051072">
    <property type="entry name" value="CACNG_subunit"/>
</dbReference>
<evidence type="ECO:0000256" key="19">
    <source>
        <dbReference type="SAM" id="MobiDB-lite"/>
    </source>
</evidence>
<evidence type="ECO:0000256" key="14">
    <source>
        <dbReference type="ARBA" id="ARBA00039975"/>
    </source>
</evidence>